<evidence type="ECO:0000313" key="1">
    <source>
        <dbReference type="RefSeq" id="XP_059600238.1"/>
    </source>
</evidence>
<protein>
    <submittedName>
        <fullName evidence="1">Uncharacterized protein</fullName>
    </submittedName>
</protein>
<dbReference type="VEuPathDB" id="FungiDB:An03g01780"/>
<gene>
    <name evidence="1" type="ORF">An03g01780</name>
</gene>
<organism evidence="1">
    <name type="scientific">Aspergillus niger</name>
    <dbReference type="NCBI Taxonomy" id="5061"/>
    <lineage>
        <taxon>Eukaryota</taxon>
        <taxon>Fungi</taxon>
        <taxon>Dikarya</taxon>
        <taxon>Ascomycota</taxon>
        <taxon>Pezizomycotina</taxon>
        <taxon>Eurotiomycetes</taxon>
        <taxon>Eurotiomycetidae</taxon>
        <taxon>Eurotiales</taxon>
        <taxon>Aspergillaceae</taxon>
        <taxon>Aspergillus</taxon>
        <taxon>Aspergillus subgen. Circumdati</taxon>
    </lineage>
</organism>
<reference evidence="1" key="1">
    <citation type="submission" date="2025-02" db="EMBL/GenBank/DDBJ databases">
        <authorList>
            <consortium name="NCBI Genome Project"/>
        </authorList>
    </citation>
    <scope>NUCLEOTIDE SEQUENCE</scope>
</reference>
<accession>A0AAJ8BNU8</accession>
<dbReference type="RefSeq" id="XP_059600238.1">
    <property type="nucleotide sequence ID" value="XM_059746932.1"/>
</dbReference>
<reference evidence="1" key="2">
    <citation type="submission" date="2025-08" db="UniProtKB">
        <authorList>
            <consortium name="RefSeq"/>
        </authorList>
    </citation>
    <scope>IDENTIFICATION</scope>
</reference>
<dbReference type="AlphaFoldDB" id="A0AAJ8BNU8"/>
<sequence>MSNQPALRFLRHSSGLVARATPKEPRVRHGKQYKGGVSGPSYLLPGFTSHPENSKGTYSMLCRRDTEGKDAATSTQERLSQCLAYNPIVKPIWLVRVSPGRPLVCCVTQSSIVPPDTPAGSHTIPAPELAQASSEVLAILGGQS</sequence>
<dbReference type="KEGG" id="ang:An03g01780"/>
<proteinExistence type="predicted"/>
<name>A0AAJ8BNU8_ASPNG</name>
<dbReference type="GeneID" id="84590639"/>